<feature type="transmembrane region" description="Helical" evidence="2">
    <location>
        <begin position="95"/>
        <end position="112"/>
    </location>
</feature>
<evidence type="ECO:0000313" key="3">
    <source>
        <dbReference type="EMBL" id="BAJ31827.1"/>
    </source>
</evidence>
<dbReference type="AlphaFoldDB" id="E4N0Z3"/>
<proteinExistence type="predicted"/>
<dbReference type="KEGG" id="ksk:KSE_60610"/>
<dbReference type="EMBL" id="AP010968">
    <property type="protein sequence ID" value="BAJ31827.1"/>
    <property type="molecule type" value="Genomic_DNA"/>
</dbReference>
<dbReference type="HOGENOM" id="CLU_1560908_0_0_11"/>
<keyword evidence="2" id="KW-0472">Membrane</keyword>
<reference evidence="3 4" key="1">
    <citation type="journal article" date="2010" name="DNA Res.">
        <title>Genome sequence of Kitasatospora setae NBRC 14216T: an evolutionary snapshot of the family Streptomycetaceae.</title>
        <authorList>
            <person name="Ichikawa N."/>
            <person name="Oguchi A."/>
            <person name="Ikeda H."/>
            <person name="Ishikawa J."/>
            <person name="Kitani S."/>
            <person name="Watanabe Y."/>
            <person name="Nakamura S."/>
            <person name="Katano Y."/>
            <person name="Kishi E."/>
            <person name="Sasagawa M."/>
            <person name="Ankai A."/>
            <person name="Fukui S."/>
            <person name="Hashimoto Y."/>
            <person name="Kamata S."/>
            <person name="Otoguro M."/>
            <person name="Tanikawa S."/>
            <person name="Nihira T."/>
            <person name="Horinouchi S."/>
            <person name="Ohnishi Y."/>
            <person name="Hayakawa M."/>
            <person name="Kuzuyama T."/>
            <person name="Arisawa A."/>
            <person name="Nomoto F."/>
            <person name="Miura H."/>
            <person name="Takahashi Y."/>
            <person name="Fujita N."/>
        </authorList>
    </citation>
    <scope>NUCLEOTIDE SEQUENCE [LARGE SCALE GENOMIC DNA]</scope>
    <source>
        <strain evidence="4">ATCC 33774 / DSM 43861 / JCM 3304 / KCC A-0304 / NBRC 14216 / KM-6054</strain>
    </source>
</reference>
<protein>
    <submittedName>
        <fullName evidence="3">Uncharacterized protein</fullName>
    </submittedName>
</protein>
<keyword evidence="2" id="KW-0812">Transmembrane</keyword>
<feature type="compositionally biased region" description="Basic residues" evidence="1">
    <location>
        <begin position="10"/>
        <end position="24"/>
    </location>
</feature>
<organism evidence="3 4">
    <name type="scientific">Kitasatospora setae (strain ATCC 33774 / DSM 43861 / JCM 3304 / KCC A-0304 / NBRC 14216 / KM-6054)</name>
    <name type="common">Streptomyces setae</name>
    <dbReference type="NCBI Taxonomy" id="452652"/>
    <lineage>
        <taxon>Bacteria</taxon>
        <taxon>Bacillati</taxon>
        <taxon>Actinomycetota</taxon>
        <taxon>Actinomycetes</taxon>
        <taxon>Kitasatosporales</taxon>
        <taxon>Streptomycetaceae</taxon>
        <taxon>Kitasatospora</taxon>
    </lineage>
</organism>
<feature type="region of interest" description="Disordered" evidence="1">
    <location>
        <begin position="1"/>
        <end position="62"/>
    </location>
</feature>
<feature type="transmembrane region" description="Helical" evidence="2">
    <location>
        <begin position="124"/>
        <end position="141"/>
    </location>
</feature>
<evidence type="ECO:0000256" key="1">
    <source>
        <dbReference type="SAM" id="MobiDB-lite"/>
    </source>
</evidence>
<dbReference type="Proteomes" id="UP000007076">
    <property type="component" value="Chromosome"/>
</dbReference>
<evidence type="ECO:0000313" key="4">
    <source>
        <dbReference type="Proteomes" id="UP000007076"/>
    </source>
</evidence>
<keyword evidence="2" id="KW-1133">Transmembrane helix</keyword>
<gene>
    <name evidence="3" type="ordered locus">KSE_60610</name>
</gene>
<keyword evidence="4" id="KW-1185">Reference proteome</keyword>
<accession>E4N0Z3</accession>
<name>E4N0Z3_KITSK</name>
<sequence>MASPDDPHRAAGRHRRPRLHRGRPAARPDREQQGRQRHDHERPGRERPGCRRSGGGSVAAGPVRSGWALRPEVLPAALTALLYNLSHLPGRRAEAGLALACAAGLAAAYLALHLRHDTYPESGLLRAMTALPVTAALLLALTDRRHRRPGIALATATAATTADATADAAGD</sequence>
<feature type="compositionally biased region" description="Basic and acidic residues" evidence="1">
    <location>
        <begin position="26"/>
        <end position="49"/>
    </location>
</feature>
<evidence type="ECO:0000256" key="2">
    <source>
        <dbReference type="SAM" id="Phobius"/>
    </source>
</evidence>
<dbReference type="PATRIC" id="fig|452652.3.peg.6073"/>